<proteinExistence type="predicted"/>
<protein>
    <submittedName>
        <fullName evidence="1">Uncharacterized protein</fullName>
    </submittedName>
</protein>
<organism evidence="1">
    <name type="scientific">Arundo donax</name>
    <name type="common">Giant reed</name>
    <name type="synonym">Donax arundinaceus</name>
    <dbReference type="NCBI Taxonomy" id="35708"/>
    <lineage>
        <taxon>Eukaryota</taxon>
        <taxon>Viridiplantae</taxon>
        <taxon>Streptophyta</taxon>
        <taxon>Embryophyta</taxon>
        <taxon>Tracheophyta</taxon>
        <taxon>Spermatophyta</taxon>
        <taxon>Magnoliopsida</taxon>
        <taxon>Liliopsida</taxon>
        <taxon>Poales</taxon>
        <taxon>Poaceae</taxon>
        <taxon>PACMAD clade</taxon>
        <taxon>Arundinoideae</taxon>
        <taxon>Arundineae</taxon>
        <taxon>Arundo</taxon>
    </lineage>
</organism>
<dbReference type="AlphaFoldDB" id="A0A0A9G0F4"/>
<reference evidence="1" key="2">
    <citation type="journal article" date="2015" name="Data Brief">
        <title>Shoot transcriptome of the giant reed, Arundo donax.</title>
        <authorList>
            <person name="Barrero R.A."/>
            <person name="Guerrero F.D."/>
            <person name="Moolhuijzen P."/>
            <person name="Goolsby J.A."/>
            <person name="Tidwell J."/>
            <person name="Bellgard S.E."/>
            <person name="Bellgard M.I."/>
        </authorList>
    </citation>
    <scope>NUCLEOTIDE SEQUENCE</scope>
    <source>
        <tissue evidence="1">Shoot tissue taken approximately 20 cm above the soil surface</tissue>
    </source>
</reference>
<name>A0A0A9G0F4_ARUDO</name>
<sequence length="28" mass="3333">MEGESSVRERRKGERDIDFLFIFLLSVC</sequence>
<evidence type="ECO:0000313" key="1">
    <source>
        <dbReference type="EMBL" id="JAE14083.1"/>
    </source>
</evidence>
<accession>A0A0A9G0F4</accession>
<dbReference type="EMBL" id="GBRH01183813">
    <property type="protein sequence ID" value="JAE14083.1"/>
    <property type="molecule type" value="Transcribed_RNA"/>
</dbReference>
<reference evidence="1" key="1">
    <citation type="submission" date="2014-09" db="EMBL/GenBank/DDBJ databases">
        <authorList>
            <person name="Magalhaes I.L.F."/>
            <person name="Oliveira U."/>
            <person name="Santos F.R."/>
            <person name="Vidigal T.H.D.A."/>
            <person name="Brescovit A.D."/>
            <person name="Santos A.J."/>
        </authorList>
    </citation>
    <scope>NUCLEOTIDE SEQUENCE</scope>
    <source>
        <tissue evidence="1">Shoot tissue taken approximately 20 cm above the soil surface</tissue>
    </source>
</reference>